<dbReference type="InterPro" id="IPR051209">
    <property type="entry name" value="FAD-bind_Monooxygenase_sf"/>
</dbReference>
<protein>
    <submittedName>
        <fullName evidence="2">NAD(P)/FAD-dependent oxidoreductase</fullName>
        <ecNumber evidence="2">1.14.13.-</ecNumber>
    </submittedName>
</protein>
<dbReference type="Pfam" id="PF13738">
    <property type="entry name" value="Pyr_redox_3"/>
    <property type="match status" value="1"/>
</dbReference>
<dbReference type="PANTHER" id="PTHR42877:SF4">
    <property type="entry name" value="FAD_NAD(P)-BINDING DOMAIN-CONTAINING PROTEIN-RELATED"/>
    <property type="match status" value="1"/>
</dbReference>
<proteinExistence type="predicted"/>
<dbReference type="RefSeq" id="WP_320943017.1">
    <property type="nucleotide sequence ID" value="NZ_BAABEU010000011.1"/>
</dbReference>
<dbReference type="Gene3D" id="3.50.50.60">
    <property type="entry name" value="FAD/NAD(P)-binding domain"/>
    <property type="match status" value="2"/>
</dbReference>
<feature type="region of interest" description="Disordered" evidence="1">
    <location>
        <begin position="1"/>
        <end position="21"/>
    </location>
</feature>
<reference evidence="2 3" key="1">
    <citation type="submission" date="2023-11" db="EMBL/GenBank/DDBJ databases">
        <title>Genome sequence of Microbacterium rhizosphaerae KACC 19337.</title>
        <authorList>
            <person name="Choi H."/>
            <person name="Kim S."/>
            <person name="Kim Y."/>
            <person name="Kwon S.-W."/>
            <person name="Heo J."/>
        </authorList>
    </citation>
    <scope>NUCLEOTIDE SEQUENCE [LARGE SCALE GENOMIC DNA]</scope>
    <source>
        <strain evidence="2 3">KACC 19337</strain>
    </source>
</reference>
<accession>A0ABZ0SQ40</accession>
<dbReference type="EMBL" id="CP139368">
    <property type="protein sequence ID" value="WPR90305.1"/>
    <property type="molecule type" value="Genomic_DNA"/>
</dbReference>
<evidence type="ECO:0000256" key="1">
    <source>
        <dbReference type="SAM" id="MobiDB-lite"/>
    </source>
</evidence>
<name>A0ABZ0SQ40_9MICO</name>
<dbReference type="PANTHER" id="PTHR42877">
    <property type="entry name" value="L-ORNITHINE N(5)-MONOOXYGENASE-RELATED"/>
    <property type="match status" value="1"/>
</dbReference>
<dbReference type="Proteomes" id="UP001323798">
    <property type="component" value="Chromosome"/>
</dbReference>
<dbReference type="EC" id="1.14.13.-" evidence="2"/>
<evidence type="ECO:0000313" key="2">
    <source>
        <dbReference type="EMBL" id="WPR90305.1"/>
    </source>
</evidence>
<organism evidence="2 3">
    <name type="scientific">Microbacterium rhizosphaerae</name>
    <dbReference type="NCBI Taxonomy" id="1678237"/>
    <lineage>
        <taxon>Bacteria</taxon>
        <taxon>Bacillati</taxon>
        <taxon>Actinomycetota</taxon>
        <taxon>Actinomycetes</taxon>
        <taxon>Micrococcales</taxon>
        <taxon>Microbacteriaceae</taxon>
        <taxon>Microbacterium</taxon>
    </lineage>
</organism>
<dbReference type="SUPFAM" id="SSF51905">
    <property type="entry name" value="FAD/NAD(P)-binding domain"/>
    <property type="match status" value="2"/>
</dbReference>
<dbReference type="InterPro" id="IPR036188">
    <property type="entry name" value="FAD/NAD-bd_sf"/>
</dbReference>
<feature type="compositionally biased region" description="Pro residues" evidence="1">
    <location>
        <begin position="1"/>
        <end position="11"/>
    </location>
</feature>
<keyword evidence="2" id="KW-0560">Oxidoreductase</keyword>
<keyword evidence="3" id="KW-1185">Reference proteome</keyword>
<evidence type="ECO:0000313" key="3">
    <source>
        <dbReference type="Proteomes" id="UP001323798"/>
    </source>
</evidence>
<feature type="compositionally biased region" description="Low complexity" evidence="1">
    <location>
        <begin position="12"/>
        <end position="21"/>
    </location>
</feature>
<gene>
    <name evidence="2" type="ORF">SM116_03185</name>
</gene>
<dbReference type="GO" id="GO:0016491">
    <property type="term" value="F:oxidoreductase activity"/>
    <property type="evidence" value="ECO:0007669"/>
    <property type="project" value="UniProtKB-KW"/>
</dbReference>
<sequence>MTLTLPTPPPDAAGASRGASGRVGPYEAVVVGAGFAGLAATMALRHSGIDDVLVLERAASLGGTWRDNTYPGVACDIPSHLYGFADHPNPDWSGVYATGREIRAYLERVAADEGIVPRLESPLTAAAWDDEWGVWRLHIGGPHPVDVTAHALVLACGRLTEPRIPDVPGLAEFDGPVFHSSRWRHDIDLDGARIAVVGTGASAVQLVPELARTSHVTLFQRSPAWIVPRGARAYTHAERRRFRERPELLAALREDLFTEGEARFASRSGDAAASALARDVALDHLHDQVSEPALRASLTPGYAFGCKRVLLSDDFYPAVASDAVTLEASALASVEGGTLVAASGRRHEADAIVFATGFVSTQQPYADLVTGEHGTLAEHWSDGMTSYASTMVSGFPNLFVLDGPNASLGHNSSVLMIEEQAAYLARTLAFRYEATLDGVLRVDPAAERAYTAEIDRAAASTPWITGGCRNWYVDERSGRLTLLWPGTVTAFRQRLAQAEGSEFLPAPTRAGSSPLQKEVA</sequence>